<organism evidence="1 2">
    <name type="scientific">Candidula unifasciata</name>
    <dbReference type="NCBI Taxonomy" id="100452"/>
    <lineage>
        <taxon>Eukaryota</taxon>
        <taxon>Metazoa</taxon>
        <taxon>Spiralia</taxon>
        <taxon>Lophotrochozoa</taxon>
        <taxon>Mollusca</taxon>
        <taxon>Gastropoda</taxon>
        <taxon>Heterobranchia</taxon>
        <taxon>Euthyneura</taxon>
        <taxon>Panpulmonata</taxon>
        <taxon>Eupulmonata</taxon>
        <taxon>Stylommatophora</taxon>
        <taxon>Helicina</taxon>
        <taxon>Helicoidea</taxon>
        <taxon>Geomitridae</taxon>
        <taxon>Candidula</taxon>
    </lineage>
</organism>
<protein>
    <submittedName>
        <fullName evidence="1">Uncharacterized protein</fullName>
    </submittedName>
</protein>
<evidence type="ECO:0000313" key="1">
    <source>
        <dbReference type="EMBL" id="CAG5132249.1"/>
    </source>
</evidence>
<comment type="caution">
    <text evidence="1">The sequence shown here is derived from an EMBL/GenBank/DDBJ whole genome shotgun (WGS) entry which is preliminary data.</text>
</comment>
<dbReference type="Proteomes" id="UP000678393">
    <property type="component" value="Unassembled WGS sequence"/>
</dbReference>
<accession>A0A8S3ZS27</accession>
<dbReference type="AlphaFoldDB" id="A0A8S3ZS27"/>
<dbReference type="EMBL" id="CAJHNH020005201">
    <property type="protein sequence ID" value="CAG5132249.1"/>
    <property type="molecule type" value="Genomic_DNA"/>
</dbReference>
<sequence length="99" mass="11916">MMNWHHIHMFPVRLPWVHRVNAQVLLYSQILKKYITLAMAKEERTRQGSREAEFSFGGEADLHEHKKRCEKNKGHTQFHTFLQVYNGLSPKKLQRRYLL</sequence>
<reference evidence="1" key="1">
    <citation type="submission" date="2021-04" db="EMBL/GenBank/DDBJ databases">
        <authorList>
            <consortium name="Molecular Ecology Group"/>
        </authorList>
    </citation>
    <scope>NUCLEOTIDE SEQUENCE</scope>
</reference>
<proteinExistence type="predicted"/>
<name>A0A8S3ZS27_9EUPU</name>
<gene>
    <name evidence="1" type="ORF">CUNI_LOCUS17807</name>
</gene>
<keyword evidence="2" id="KW-1185">Reference proteome</keyword>
<evidence type="ECO:0000313" key="2">
    <source>
        <dbReference type="Proteomes" id="UP000678393"/>
    </source>
</evidence>